<dbReference type="STRING" id="7719.ENSCINP00000009947"/>
<keyword evidence="5" id="KW-1185">Reference proteome</keyword>
<reference evidence="5" key="1">
    <citation type="journal article" date="2002" name="Science">
        <title>The draft genome of Ciona intestinalis: insights into chordate and vertebrate origins.</title>
        <authorList>
            <person name="Dehal P."/>
            <person name="Satou Y."/>
            <person name="Campbell R.K."/>
            <person name="Chapman J."/>
            <person name="Degnan B."/>
            <person name="De Tomaso A."/>
            <person name="Davidson B."/>
            <person name="Di Gregorio A."/>
            <person name="Gelpke M."/>
            <person name="Goodstein D.M."/>
            <person name="Harafuji N."/>
            <person name="Hastings K.E."/>
            <person name="Ho I."/>
            <person name="Hotta K."/>
            <person name="Huang W."/>
            <person name="Kawashima T."/>
            <person name="Lemaire P."/>
            <person name="Martinez D."/>
            <person name="Meinertzhagen I.A."/>
            <person name="Necula S."/>
            <person name="Nonaka M."/>
            <person name="Putnam N."/>
            <person name="Rash S."/>
            <person name="Saiga H."/>
            <person name="Satake M."/>
            <person name="Terry A."/>
            <person name="Yamada L."/>
            <person name="Wang H.G."/>
            <person name="Awazu S."/>
            <person name="Azumi K."/>
            <person name="Boore J."/>
            <person name="Branno M."/>
            <person name="Chin-Bow S."/>
            <person name="DeSantis R."/>
            <person name="Doyle S."/>
            <person name="Francino P."/>
            <person name="Keys D.N."/>
            <person name="Haga S."/>
            <person name="Hayashi H."/>
            <person name="Hino K."/>
            <person name="Imai K.S."/>
            <person name="Inaba K."/>
            <person name="Kano S."/>
            <person name="Kobayashi K."/>
            <person name="Kobayashi M."/>
            <person name="Lee B.I."/>
            <person name="Makabe K.W."/>
            <person name="Manohar C."/>
            <person name="Matassi G."/>
            <person name="Medina M."/>
            <person name="Mochizuki Y."/>
            <person name="Mount S."/>
            <person name="Morishita T."/>
            <person name="Miura S."/>
            <person name="Nakayama A."/>
            <person name="Nishizaka S."/>
            <person name="Nomoto H."/>
            <person name="Ohta F."/>
            <person name="Oishi K."/>
            <person name="Rigoutsos I."/>
            <person name="Sano M."/>
            <person name="Sasaki A."/>
            <person name="Sasakura Y."/>
            <person name="Shoguchi E."/>
            <person name="Shin-i T."/>
            <person name="Spagnuolo A."/>
            <person name="Stainier D."/>
            <person name="Suzuki M.M."/>
            <person name="Tassy O."/>
            <person name="Takatori N."/>
            <person name="Tokuoka M."/>
            <person name="Yagi K."/>
            <person name="Yoshizaki F."/>
            <person name="Wada S."/>
            <person name="Zhang C."/>
            <person name="Hyatt P.D."/>
            <person name="Larimer F."/>
            <person name="Detter C."/>
            <person name="Doggett N."/>
            <person name="Glavina T."/>
            <person name="Hawkins T."/>
            <person name="Richardson P."/>
            <person name="Lucas S."/>
            <person name="Kohara Y."/>
            <person name="Levine M."/>
            <person name="Satoh N."/>
            <person name="Rokhsar D.S."/>
        </authorList>
    </citation>
    <scope>NUCLEOTIDE SEQUENCE [LARGE SCALE GENOMIC DNA]</scope>
</reference>
<feature type="transmembrane region" description="Helical" evidence="2">
    <location>
        <begin position="15"/>
        <end position="33"/>
    </location>
</feature>
<dbReference type="CDD" id="cd17057">
    <property type="entry name" value="Ubl_TMUB1_like"/>
    <property type="match status" value="1"/>
</dbReference>
<dbReference type="OrthoDB" id="5273684at2759"/>
<dbReference type="InterPro" id="IPR040352">
    <property type="entry name" value="TMUB1/2"/>
</dbReference>
<evidence type="ECO:0000256" key="1">
    <source>
        <dbReference type="SAM" id="MobiDB-lite"/>
    </source>
</evidence>
<name>A0A1W5BAI1_CIOIN</name>
<protein>
    <submittedName>
        <fullName evidence="4">Transmembrane and ubiquitin-like domain-containing protein 1</fullName>
    </submittedName>
</protein>
<dbReference type="PROSITE" id="PS50053">
    <property type="entry name" value="UBIQUITIN_2"/>
    <property type="match status" value="1"/>
</dbReference>
<keyword evidence="2" id="KW-0472">Membrane</keyword>
<organism evidence="4 5">
    <name type="scientific">Ciona intestinalis</name>
    <name type="common">Transparent sea squirt</name>
    <name type="synonym">Ascidia intestinalis</name>
    <dbReference type="NCBI Taxonomy" id="7719"/>
    <lineage>
        <taxon>Eukaryota</taxon>
        <taxon>Metazoa</taxon>
        <taxon>Chordata</taxon>
        <taxon>Tunicata</taxon>
        <taxon>Ascidiacea</taxon>
        <taxon>Phlebobranchia</taxon>
        <taxon>Cionidae</taxon>
        <taxon>Ciona</taxon>
    </lineage>
</organism>
<dbReference type="FunCoup" id="A0A1W5BAI1">
    <property type="interactions" value="94"/>
</dbReference>
<dbReference type="PANTHER" id="PTHR14557">
    <property type="entry name" value="PROTEIN C7ORF21"/>
    <property type="match status" value="1"/>
</dbReference>
<dbReference type="InterPro" id="IPR000626">
    <property type="entry name" value="Ubiquitin-like_dom"/>
</dbReference>
<dbReference type="OMA" id="WTISQIS"/>
<keyword evidence="2" id="KW-1133">Transmembrane helix</keyword>
<feature type="region of interest" description="Disordered" evidence="1">
    <location>
        <begin position="60"/>
        <end position="109"/>
    </location>
</feature>
<evidence type="ECO:0000259" key="3">
    <source>
        <dbReference type="PROSITE" id="PS50053"/>
    </source>
</evidence>
<dbReference type="RefSeq" id="XP_002127576.1">
    <property type="nucleotide sequence ID" value="XM_002127540.4"/>
</dbReference>
<feature type="domain" description="Ubiquitin-like" evidence="3">
    <location>
        <begin position="135"/>
        <end position="197"/>
    </location>
</feature>
<reference evidence="4" key="3">
    <citation type="submission" date="2025-08" db="UniProtKB">
        <authorList>
            <consortium name="Ensembl"/>
        </authorList>
    </citation>
    <scope>IDENTIFICATION</scope>
</reference>
<dbReference type="EMBL" id="EAAA01000322">
    <property type="status" value="NOT_ANNOTATED_CDS"/>
    <property type="molecule type" value="Genomic_DNA"/>
</dbReference>
<dbReference type="SUPFAM" id="SSF54236">
    <property type="entry name" value="Ubiquitin-like"/>
    <property type="match status" value="1"/>
</dbReference>
<sequence>MSSSPNLIDGIGDEVIVAVGLLIGFTTIVLAWMSTRVSERHYDQFSLNTNILPNETRRVVEEQTQGTVEPGVPTNDNSQQLNNEPSIHTEPAQPDVVTSSGGSPATNADHLRQRFPAGASESTQENDSSTFPNQFSIRLKFLDETVQIVQARTTETVGEFRRRVFPVAVASRYRIIFQGQVLRDDNQTLAQCRLGPNLNSPQDFPVVHCFLSSTENNPNAPRDASSQIQQTVEELNIGHFFLPMLGSILSLLLYLCVYYTSLFTLPAMFGVAGFACFFIVLLVNHFV</sequence>
<proteinExistence type="predicted"/>
<dbReference type="PANTHER" id="PTHR14557:SF5">
    <property type="entry name" value="UBIQUITIN-LIKE DOMAIN-CONTAINING PROTEIN"/>
    <property type="match status" value="1"/>
</dbReference>
<evidence type="ECO:0000313" key="4">
    <source>
        <dbReference type="Ensembl" id="ENSCINP00000009947.3"/>
    </source>
</evidence>
<dbReference type="Proteomes" id="UP000008144">
    <property type="component" value="Chromosome 1"/>
</dbReference>
<keyword evidence="2" id="KW-0812">Transmembrane</keyword>
<dbReference type="InParanoid" id="A0A1W5BAI1"/>
<dbReference type="GO" id="GO:0036503">
    <property type="term" value="P:ERAD pathway"/>
    <property type="evidence" value="ECO:0000318"/>
    <property type="project" value="GO_Central"/>
</dbReference>
<accession>F6RDV2</accession>
<dbReference type="Ensembl" id="ENSCINT00000009947.3">
    <property type="protein sequence ID" value="ENSCINP00000009947.3"/>
    <property type="gene ID" value="ENSCING00000004808.3"/>
</dbReference>
<evidence type="ECO:0000256" key="2">
    <source>
        <dbReference type="SAM" id="Phobius"/>
    </source>
</evidence>
<dbReference type="RefSeq" id="XP_018669418.1">
    <property type="nucleotide sequence ID" value="XM_018813873.1"/>
</dbReference>
<reference evidence="4" key="4">
    <citation type="submission" date="2025-09" db="UniProtKB">
        <authorList>
            <consortium name="Ensembl"/>
        </authorList>
    </citation>
    <scope>IDENTIFICATION</scope>
</reference>
<dbReference type="GeneID" id="100187409"/>
<dbReference type="SMART" id="SM00213">
    <property type="entry name" value="UBQ"/>
    <property type="match status" value="1"/>
</dbReference>
<dbReference type="AlphaFoldDB" id="A0A1W5BAI1"/>
<reference evidence="4" key="2">
    <citation type="journal article" date="2008" name="Genome Biol.">
        <title>Improved genome assembly and evidence-based global gene model set for the chordate Ciona intestinalis: new insight into intron and operon populations.</title>
        <authorList>
            <person name="Satou Y."/>
            <person name="Mineta K."/>
            <person name="Ogasawara M."/>
            <person name="Sasakura Y."/>
            <person name="Shoguchi E."/>
            <person name="Ueno K."/>
            <person name="Yamada L."/>
            <person name="Matsumoto J."/>
            <person name="Wasserscheid J."/>
            <person name="Dewar K."/>
            <person name="Wiley G.B."/>
            <person name="Macmil S.L."/>
            <person name="Roe B.A."/>
            <person name="Zeller R.W."/>
            <person name="Hastings K.E."/>
            <person name="Lemaire P."/>
            <person name="Lindquist E."/>
            <person name="Endo T."/>
            <person name="Hotta K."/>
            <person name="Inaba K."/>
        </authorList>
    </citation>
    <scope>NUCLEOTIDE SEQUENCE [LARGE SCALE GENOMIC DNA]</scope>
    <source>
        <strain evidence="4">wild type</strain>
    </source>
</reference>
<dbReference type="eggNOG" id="ENOG502QU8U">
    <property type="taxonomic scope" value="Eukaryota"/>
</dbReference>
<gene>
    <name evidence="4" type="primary">LOC100187409</name>
</gene>
<feature type="compositionally biased region" description="Polar residues" evidence="1">
    <location>
        <begin position="74"/>
        <end position="86"/>
    </location>
</feature>
<feature type="transmembrane region" description="Helical" evidence="2">
    <location>
        <begin position="240"/>
        <end position="261"/>
    </location>
</feature>
<evidence type="ECO:0000313" key="5">
    <source>
        <dbReference type="Proteomes" id="UP000008144"/>
    </source>
</evidence>
<feature type="transmembrane region" description="Helical" evidence="2">
    <location>
        <begin position="267"/>
        <end position="286"/>
    </location>
</feature>
<dbReference type="InterPro" id="IPR029071">
    <property type="entry name" value="Ubiquitin-like_domsf"/>
</dbReference>
<dbReference type="Gene3D" id="3.10.20.90">
    <property type="entry name" value="Phosphatidylinositol 3-kinase Catalytic Subunit, Chain A, domain 1"/>
    <property type="match status" value="1"/>
</dbReference>
<dbReference type="GeneTree" id="ENSGT00390000014069"/>
<accession>A0A1W5BAI1</accession>
<feature type="compositionally biased region" description="Polar residues" evidence="1">
    <location>
        <begin position="96"/>
        <end position="106"/>
    </location>
</feature>